<dbReference type="AlphaFoldDB" id="A0A9X2BQT8"/>
<evidence type="ECO:0000313" key="3">
    <source>
        <dbReference type="Proteomes" id="UP001139534"/>
    </source>
</evidence>
<dbReference type="EMBL" id="JALPRK010000003">
    <property type="protein sequence ID" value="MCK8486560.1"/>
    <property type="molecule type" value="Genomic_DNA"/>
</dbReference>
<evidence type="ECO:0000256" key="1">
    <source>
        <dbReference type="SAM" id="SignalP"/>
    </source>
</evidence>
<evidence type="ECO:0008006" key="4">
    <source>
        <dbReference type="Google" id="ProtNLM"/>
    </source>
</evidence>
<feature type="signal peptide" evidence="1">
    <location>
        <begin position="1"/>
        <end position="20"/>
    </location>
</feature>
<reference evidence="2" key="1">
    <citation type="submission" date="2022-04" db="EMBL/GenBank/DDBJ databases">
        <authorList>
            <person name="Seo M.-J."/>
        </authorList>
    </citation>
    <scope>NUCLEOTIDE SEQUENCE</scope>
    <source>
        <strain evidence="2">MBLB2552</strain>
    </source>
</reference>
<dbReference type="Proteomes" id="UP001139534">
    <property type="component" value="Unassembled WGS sequence"/>
</dbReference>
<proteinExistence type="predicted"/>
<feature type="chain" id="PRO_5040958512" description="Lipoprotein" evidence="1">
    <location>
        <begin position="21"/>
        <end position="114"/>
    </location>
</feature>
<evidence type="ECO:0000313" key="2">
    <source>
        <dbReference type="EMBL" id="MCK8486560.1"/>
    </source>
</evidence>
<organism evidence="2 3">
    <name type="scientific">Paenibacillus mellifer</name>
    <dbReference type="NCBI Taxonomy" id="2937794"/>
    <lineage>
        <taxon>Bacteria</taxon>
        <taxon>Bacillati</taxon>
        <taxon>Bacillota</taxon>
        <taxon>Bacilli</taxon>
        <taxon>Bacillales</taxon>
        <taxon>Paenibacillaceae</taxon>
        <taxon>Paenibacillus</taxon>
    </lineage>
</organism>
<dbReference type="RefSeq" id="WP_248550772.1">
    <property type="nucleotide sequence ID" value="NZ_JALPRK010000003.1"/>
</dbReference>
<sequence>MKKVLLLLAMQFFLVSCSNSNQPNIQSWAFNVVTWNHGVYKITNQTTTEIDKEIGAIKKYSTNESSNLRNLFSNKYKKGTKLFKIKNVETNEYIAVQDDEDGVYYKAEKMEGVK</sequence>
<gene>
    <name evidence="2" type="ORF">M0651_05150</name>
</gene>
<name>A0A9X2BQT8_9BACL</name>
<keyword evidence="1" id="KW-0732">Signal</keyword>
<accession>A0A9X2BQT8</accession>
<dbReference type="PROSITE" id="PS51257">
    <property type="entry name" value="PROKAR_LIPOPROTEIN"/>
    <property type="match status" value="1"/>
</dbReference>
<keyword evidence="3" id="KW-1185">Reference proteome</keyword>
<protein>
    <recommendedName>
        <fullName evidence="4">Lipoprotein</fullName>
    </recommendedName>
</protein>
<comment type="caution">
    <text evidence="2">The sequence shown here is derived from an EMBL/GenBank/DDBJ whole genome shotgun (WGS) entry which is preliminary data.</text>
</comment>